<dbReference type="GO" id="GO:0003824">
    <property type="term" value="F:catalytic activity"/>
    <property type="evidence" value="ECO:0007669"/>
    <property type="project" value="InterPro"/>
</dbReference>
<feature type="domain" description="MOSC" evidence="1">
    <location>
        <begin position="29"/>
        <end position="163"/>
    </location>
</feature>
<reference evidence="2 3" key="1">
    <citation type="journal article" date="2022" name="ISME Commun">
        <title>Vulcanimicrobium alpinus gen. nov. sp. nov., the first cultivated representative of the candidate phylum 'Eremiobacterota', is a metabolically versatile aerobic anoxygenic phototroph.</title>
        <authorList>
            <person name="Yabe S."/>
            <person name="Muto K."/>
            <person name="Abe K."/>
            <person name="Yokota A."/>
            <person name="Staudigel H."/>
            <person name="Tebo B.M."/>
        </authorList>
    </citation>
    <scope>NUCLEOTIDE SEQUENCE [LARGE SCALE GENOMIC DNA]</scope>
    <source>
        <strain evidence="2 3">WC8-2</strain>
    </source>
</reference>
<dbReference type="GO" id="GO:0030170">
    <property type="term" value="F:pyridoxal phosphate binding"/>
    <property type="evidence" value="ECO:0007669"/>
    <property type="project" value="InterPro"/>
</dbReference>
<dbReference type="RefSeq" id="WP_317995152.1">
    <property type="nucleotide sequence ID" value="NZ_AP025523.1"/>
</dbReference>
<evidence type="ECO:0000313" key="2">
    <source>
        <dbReference type="EMBL" id="BDE07570.1"/>
    </source>
</evidence>
<dbReference type="KEGG" id="vab:WPS_28460"/>
<accession>A0AAN1XZ36</accession>
<organism evidence="2 3">
    <name type="scientific">Vulcanimicrobium alpinum</name>
    <dbReference type="NCBI Taxonomy" id="3016050"/>
    <lineage>
        <taxon>Bacteria</taxon>
        <taxon>Bacillati</taxon>
        <taxon>Vulcanimicrobiota</taxon>
        <taxon>Vulcanimicrobiia</taxon>
        <taxon>Vulcanimicrobiales</taxon>
        <taxon>Vulcanimicrobiaceae</taxon>
        <taxon>Vulcanimicrobium</taxon>
    </lineage>
</organism>
<dbReference type="PANTHER" id="PTHR30212">
    <property type="entry name" value="PROTEIN YIIM"/>
    <property type="match status" value="1"/>
</dbReference>
<dbReference type="InterPro" id="IPR052353">
    <property type="entry name" value="Benzoxazolinone_Detox_Enz"/>
</dbReference>
<dbReference type="SUPFAM" id="SSF50800">
    <property type="entry name" value="PK beta-barrel domain-like"/>
    <property type="match status" value="1"/>
</dbReference>
<dbReference type="InterPro" id="IPR005302">
    <property type="entry name" value="MoCF_Sase_C"/>
</dbReference>
<name>A0AAN1XZ36_UNVUL</name>
<dbReference type="AlphaFoldDB" id="A0AAN1XZ36"/>
<dbReference type="GO" id="GO:0030151">
    <property type="term" value="F:molybdenum ion binding"/>
    <property type="evidence" value="ECO:0007669"/>
    <property type="project" value="InterPro"/>
</dbReference>
<dbReference type="EMBL" id="AP025523">
    <property type="protein sequence ID" value="BDE07570.1"/>
    <property type="molecule type" value="Genomic_DNA"/>
</dbReference>
<gene>
    <name evidence="2" type="ORF">WPS_28460</name>
</gene>
<proteinExistence type="predicted"/>
<evidence type="ECO:0000313" key="3">
    <source>
        <dbReference type="Proteomes" id="UP001317532"/>
    </source>
</evidence>
<dbReference type="InterPro" id="IPR011037">
    <property type="entry name" value="Pyrv_Knase-like_insert_dom_sf"/>
</dbReference>
<dbReference type="PANTHER" id="PTHR30212:SF2">
    <property type="entry name" value="PROTEIN YIIM"/>
    <property type="match status" value="1"/>
</dbReference>
<dbReference type="Pfam" id="PF03473">
    <property type="entry name" value="MOSC"/>
    <property type="match status" value="1"/>
</dbReference>
<dbReference type="Gene3D" id="2.40.33.20">
    <property type="entry name" value="PK beta-barrel domain-like"/>
    <property type="match status" value="1"/>
</dbReference>
<sequence>MAHLASVNVGGVRTIDSNGRPVTTGIFKEPVAGRVAVRGVNLDGDDQADRCVHGGPVRSIYAYGCEDYVWWESELGRAMPPGTFGENQTTAGIDPNDALVGERWRIGSVLVQVTIPRVPCYKLGIKMGDPHFVKRFAGALRPGPYFTIVEEGELGAGDPIEVVHKPGHALTIRETSRIYLFDRPRLAELLVPELPESWRGWVTELVEEARG</sequence>
<dbReference type="PROSITE" id="PS51340">
    <property type="entry name" value="MOSC"/>
    <property type="match status" value="1"/>
</dbReference>
<protein>
    <submittedName>
        <fullName evidence="2">Molybdenum cofactor biosynthesis protein</fullName>
    </submittedName>
</protein>
<evidence type="ECO:0000259" key="1">
    <source>
        <dbReference type="PROSITE" id="PS51340"/>
    </source>
</evidence>
<dbReference type="Proteomes" id="UP001317532">
    <property type="component" value="Chromosome"/>
</dbReference>
<keyword evidence="3" id="KW-1185">Reference proteome</keyword>